<comment type="caution">
    <text evidence="1">The sequence shown here is derived from an EMBL/GenBank/DDBJ whole genome shotgun (WGS) entry which is preliminary data.</text>
</comment>
<dbReference type="EMBL" id="JAUTXU010000154">
    <property type="protein sequence ID" value="KAK3703223.1"/>
    <property type="molecule type" value="Genomic_DNA"/>
</dbReference>
<proteinExistence type="predicted"/>
<gene>
    <name evidence="1" type="ORF">LTR37_014563</name>
</gene>
<name>A0ACC3MVW7_9PEZI</name>
<evidence type="ECO:0000313" key="2">
    <source>
        <dbReference type="Proteomes" id="UP001281147"/>
    </source>
</evidence>
<dbReference type="Proteomes" id="UP001281147">
    <property type="component" value="Unassembled WGS sequence"/>
</dbReference>
<protein>
    <submittedName>
        <fullName evidence="1">Uncharacterized protein</fullName>
    </submittedName>
</protein>
<organism evidence="1 2">
    <name type="scientific">Vermiconidia calcicola</name>
    <dbReference type="NCBI Taxonomy" id="1690605"/>
    <lineage>
        <taxon>Eukaryota</taxon>
        <taxon>Fungi</taxon>
        <taxon>Dikarya</taxon>
        <taxon>Ascomycota</taxon>
        <taxon>Pezizomycotina</taxon>
        <taxon>Dothideomycetes</taxon>
        <taxon>Dothideomycetidae</taxon>
        <taxon>Mycosphaerellales</taxon>
        <taxon>Extremaceae</taxon>
        <taxon>Vermiconidia</taxon>
    </lineage>
</organism>
<evidence type="ECO:0000313" key="1">
    <source>
        <dbReference type="EMBL" id="KAK3703223.1"/>
    </source>
</evidence>
<keyword evidence="2" id="KW-1185">Reference proteome</keyword>
<sequence length="185" mass="20940">MSRKYLYPIFDTQASPSAAINGITALPLTKDGWALHPTTSESSSLTLFLLDSHEEMPNQVKDPDYFWIKQSQIDWFTCTSRPRRKGHLQEKKEQINSFPPHLLLAFMHIRLPEYAHSSNLVITGGQRRELAKGPSFNSCFYDILAAAAVAAVGCGHDHMSNFAVYVGDYRATTVRSRSHDLRTRR</sequence>
<accession>A0ACC3MVW7</accession>
<reference evidence="1" key="1">
    <citation type="submission" date="2023-07" db="EMBL/GenBank/DDBJ databases">
        <title>Black Yeasts Isolated from many extreme environments.</title>
        <authorList>
            <person name="Coleine C."/>
            <person name="Stajich J.E."/>
            <person name="Selbmann L."/>
        </authorList>
    </citation>
    <scope>NUCLEOTIDE SEQUENCE</scope>
    <source>
        <strain evidence="1">CCFEE 5714</strain>
    </source>
</reference>